<reference evidence="5" key="2">
    <citation type="submission" date="2025-09" db="UniProtKB">
        <authorList>
            <consortium name="Ensembl"/>
        </authorList>
    </citation>
    <scope>IDENTIFICATION</scope>
</reference>
<dbReference type="InterPro" id="IPR014940">
    <property type="entry name" value="BAAT_C"/>
</dbReference>
<dbReference type="InterPro" id="IPR029058">
    <property type="entry name" value="AB_hydrolase_fold"/>
</dbReference>
<dbReference type="Ensembl" id="ENSMAMT00000050342.1">
    <property type="protein sequence ID" value="ENSMAMP00000039314.1"/>
    <property type="gene ID" value="ENSMAMG00000027571.1"/>
</dbReference>
<dbReference type="SUPFAM" id="SSF53474">
    <property type="entry name" value="alpha/beta-Hydrolases"/>
    <property type="match status" value="1"/>
</dbReference>
<dbReference type="FunFam" id="3.40.50.1820:FF:000024">
    <property type="entry name" value="acyl-coenzyme A thioesterase 4"/>
    <property type="match status" value="1"/>
</dbReference>
<sequence>LIFSYLLSQSRDKLYVCGERICRSVFCEEMSSQVRLRLLPSARCLFDQPVQVKVEGLRSRQVVTMRARSTDEKGVVFSSSATYRADGSGKIDLLRDHSLSGSYVGVEPMGLLWSLKADALHKYFFKNNALHPHVVKFSVHEEDREDRMLAEVTNERLLIGNGVSRVPVKGRNFQGVLFTPPGDGPFPAVLDLSTFASEKRASLLSNKGFVVLAVPVYSDHPDNVKQTNLDHFKEAVDFLQQQPKVGSKGVGIISRSKGADIALSLAAFVPGIEAVVWINGCSSIVGVPVYYKNRQILSTLPFDFNKVIRTESGASIIRYGLEDAVTEKNKGSLVPIEQAKGHFLFIASGDDLNWDSKAYMDEMAERLKHHRKENFETVCYPEAGHLLEPPYGPYCPSALHGLIRFPVLWGGEPRAHRYKQHIDKNKQHIDKITAFIKWKSQSNPQF</sequence>
<dbReference type="PIRSF" id="PIRSF016521">
    <property type="entry name" value="Acyl-CoA_hydro"/>
    <property type="match status" value="1"/>
</dbReference>
<dbReference type="GO" id="GO:0006637">
    <property type="term" value="P:acyl-CoA metabolic process"/>
    <property type="evidence" value="ECO:0007669"/>
    <property type="project" value="InterPro"/>
</dbReference>
<feature type="active site" description="Charge relay system" evidence="2">
    <location>
        <position position="256"/>
    </location>
</feature>
<evidence type="ECO:0000259" key="4">
    <source>
        <dbReference type="Pfam" id="PF08840"/>
    </source>
</evidence>
<dbReference type="InParanoid" id="A0A7N8WQ88"/>
<evidence type="ECO:0000256" key="2">
    <source>
        <dbReference type="PIRSR" id="PIRSR016521-1"/>
    </source>
</evidence>
<dbReference type="InterPro" id="IPR006862">
    <property type="entry name" value="Thio_Ohase/aa_AcTrfase"/>
</dbReference>
<feature type="domain" description="BAAT/Acyl-CoA thioester hydrolase C-terminal" evidence="4">
    <location>
        <begin position="228"/>
        <end position="420"/>
    </location>
</feature>
<feature type="domain" description="Acyl-CoA thioester hydrolase/bile acid-CoA amino acid N-acetyltransferase" evidence="3">
    <location>
        <begin position="47"/>
        <end position="169"/>
    </location>
</feature>
<feature type="active site" description="Charge relay system" evidence="2">
    <location>
        <position position="351"/>
    </location>
</feature>
<dbReference type="PANTHER" id="PTHR10824">
    <property type="entry name" value="ACYL-COENZYME A THIOESTERASE-RELATED"/>
    <property type="match status" value="1"/>
</dbReference>
<evidence type="ECO:0000313" key="5">
    <source>
        <dbReference type="Ensembl" id="ENSMAMP00000039314.1"/>
    </source>
</evidence>
<dbReference type="InterPro" id="IPR016662">
    <property type="entry name" value="Acyl-CoA_thioEstase_long-chain"/>
</dbReference>
<dbReference type="GO" id="GO:0006631">
    <property type="term" value="P:fatty acid metabolic process"/>
    <property type="evidence" value="ECO:0007669"/>
    <property type="project" value="TreeGrafter"/>
</dbReference>
<reference evidence="5" key="1">
    <citation type="submission" date="2025-08" db="UniProtKB">
        <authorList>
            <consortium name="Ensembl"/>
        </authorList>
    </citation>
    <scope>IDENTIFICATION</scope>
</reference>
<evidence type="ECO:0000256" key="1">
    <source>
        <dbReference type="ARBA" id="ARBA00006538"/>
    </source>
</evidence>
<dbReference type="InterPro" id="IPR042490">
    <property type="entry name" value="Thio_Ohase/BAAT_N"/>
</dbReference>
<dbReference type="Gene3D" id="2.60.40.2240">
    <property type="entry name" value="Acyl-CoA thioester hydrolase/BAAT N-terminal domain"/>
    <property type="match status" value="1"/>
</dbReference>
<dbReference type="Pfam" id="PF04775">
    <property type="entry name" value="Bile_Hydr_Trans"/>
    <property type="match status" value="1"/>
</dbReference>
<accession>A0A7N8WQ88</accession>
<proteinExistence type="inferred from homology"/>
<dbReference type="GO" id="GO:0047617">
    <property type="term" value="F:fatty acyl-CoA hydrolase activity"/>
    <property type="evidence" value="ECO:0007669"/>
    <property type="project" value="TreeGrafter"/>
</dbReference>
<dbReference type="PANTHER" id="PTHR10824:SF17">
    <property type="entry name" value="ACYL-COENZYME A THIOESTERASE 6"/>
    <property type="match status" value="1"/>
</dbReference>
<dbReference type="Gene3D" id="3.40.50.1820">
    <property type="entry name" value="alpha/beta hydrolase"/>
    <property type="match status" value="1"/>
</dbReference>
<keyword evidence="6" id="KW-1185">Reference proteome</keyword>
<evidence type="ECO:0000313" key="6">
    <source>
        <dbReference type="Proteomes" id="UP000261640"/>
    </source>
</evidence>
<feature type="active site" description="Charge relay system" evidence="2">
    <location>
        <position position="385"/>
    </location>
</feature>
<dbReference type="Proteomes" id="UP000261640">
    <property type="component" value="Unplaced"/>
</dbReference>
<evidence type="ECO:0000259" key="3">
    <source>
        <dbReference type="Pfam" id="PF04775"/>
    </source>
</evidence>
<dbReference type="GeneTree" id="ENSGT01010000222336"/>
<organism evidence="5 6">
    <name type="scientific">Mastacembelus armatus</name>
    <name type="common">zig-zag eel</name>
    <dbReference type="NCBI Taxonomy" id="205130"/>
    <lineage>
        <taxon>Eukaryota</taxon>
        <taxon>Metazoa</taxon>
        <taxon>Chordata</taxon>
        <taxon>Craniata</taxon>
        <taxon>Vertebrata</taxon>
        <taxon>Euteleostomi</taxon>
        <taxon>Actinopterygii</taxon>
        <taxon>Neopterygii</taxon>
        <taxon>Teleostei</taxon>
        <taxon>Neoteleostei</taxon>
        <taxon>Acanthomorphata</taxon>
        <taxon>Anabantaria</taxon>
        <taxon>Synbranchiformes</taxon>
        <taxon>Mastacembelidae</taxon>
        <taxon>Mastacembelus</taxon>
    </lineage>
</organism>
<protein>
    <submittedName>
        <fullName evidence="5">Acyl-coenzyme A thioesterase 3-like</fullName>
    </submittedName>
</protein>
<dbReference type="AlphaFoldDB" id="A0A7N8WQ88"/>
<name>A0A7N8WQ88_9TELE</name>
<dbReference type="Pfam" id="PF08840">
    <property type="entry name" value="BAAT_C"/>
    <property type="match status" value="1"/>
</dbReference>
<comment type="similarity">
    <text evidence="1">Belongs to the C/M/P thioester hydrolase family.</text>
</comment>